<dbReference type="AlphaFoldDB" id="A0A7M2J5M2"/>
<proteinExistence type="predicted"/>
<dbReference type="Proteomes" id="UP000593833">
    <property type="component" value="Chromosome"/>
</dbReference>
<reference evidence="1 2" key="1">
    <citation type="submission" date="2020-10" db="EMBL/GenBank/DDBJ databases">
        <title>Complete genome sequence of a novel Pseudomonas fluorescens strain isolated from the flower of kumarahou (Pomaderris kumeraho).</title>
        <authorList>
            <person name="Summers M.C."/>
            <person name="Nowak V."/>
            <person name="Fairhurst M.J."/>
            <person name="Owen J.G."/>
            <person name="Gerth M.L."/>
            <person name="Patrick W.M."/>
        </authorList>
    </citation>
    <scope>NUCLEOTIDE SEQUENCE [LARGE SCALE GENOMIC DNA]</scope>
    <source>
        <strain evidence="1 2">KF1</strain>
    </source>
</reference>
<sequence>MLHVLLSLDLKNATEQRDDFYKKLAEIKFVKVYGVDTVWVNPMRVTPSQETIDDLIRSMHTILKDTTERLKIDKISYVLQMGNTAPIGVVIERVRGAYRVDEFDPAVKTD</sequence>
<evidence type="ECO:0000313" key="2">
    <source>
        <dbReference type="Proteomes" id="UP000593833"/>
    </source>
</evidence>
<gene>
    <name evidence="1" type="ORF">IM720_24305</name>
</gene>
<organism evidence="1 2">
    <name type="scientific">Pseudomonas fluorescens</name>
    <dbReference type="NCBI Taxonomy" id="294"/>
    <lineage>
        <taxon>Bacteria</taxon>
        <taxon>Pseudomonadati</taxon>
        <taxon>Pseudomonadota</taxon>
        <taxon>Gammaproteobacteria</taxon>
        <taxon>Pseudomonadales</taxon>
        <taxon>Pseudomonadaceae</taxon>
        <taxon>Pseudomonas</taxon>
    </lineage>
</organism>
<protein>
    <submittedName>
        <fullName evidence="1">Uncharacterized protein</fullName>
    </submittedName>
</protein>
<evidence type="ECO:0000313" key="1">
    <source>
        <dbReference type="EMBL" id="QOU03798.1"/>
    </source>
</evidence>
<dbReference type="EMBL" id="CP063233">
    <property type="protein sequence ID" value="QOU03798.1"/>
    <property type="molecule type" value="Genomic_DNA"/>
</dbReference>
<dbReference type="RefSeq" id="WP_193689674.1">
    <property type="nucleotide sequence ID" value="NZ_CP063233.1"/>
</dbReference>
<accession>A0A7M2J5M2</accession>
<name>A0A7M2J5M2_PSEFL</name>